<organism evidence="2 3">
    <name type="scientific">Labilithrix luteola</name>
    <dbReference type="NCBI Taxonomy" id="1391654"/>
    <lineage>
        <taxon>Bacteria</taxon>
        <taxon>Pseudomonadati</taxon>
        <taxon>Myxococcota</taxon>
        <taxon>Polyangia</taxon>
        <taxon>Polyangiales</taxon>
        <taxon>Labilitrichaceae</taxon>
        <taxon>Labilithrix</taxon>
    </lineage>
</organism>
<dbReference type="Proteomes" id="UP000064967">
    <property type="component" value="Chromosome"/>
</dbReference>
<evidence type="ECO:0000256" key="1">
    <source>
        <dbReference type="SAM" id="MobiDB-lite"/>
    </source>
</evidence>
<proteinExistence type="predicted"/>
<protein>
    <submittedName>
        <fullName evidence="2">Uncharacterized protein</fullName>
    </submittedName>
</protein>
<keyword evidence="3" id="KW-1185">Reference proteome</keyword>
<dbReference type="KEGG" id="llu:AKJ09_10580"/>
<accession>A0A0K1QE31</accession>
<dbReference type="EMBL" id="CP012333">
    <property type="protein sequence ID" value="AKV03917.1"/>
    <property type="molecule type" value="Genomic_DNA"/>
</dbReference>
<feature type="compositionally biased region" description="Basic residues" evidence="1">
    <location>
        <begin position="1"/>
        <end position="14"/>
    </location>
</feature>
<feature type="region of interest" description="Disordered" evidence="1">
    <location>
        <begin position="1"/>
        <end position="23"/>
    </location>
</feature>
<gene>
    <name evidence="2" type="ORF">AKJ09_10580</name>
</gene>
<evidence type="ECO:0000313" key="2">
    <source>
        <dbReference type="EMBL" id="AKV03917.1"/>
    </source>
</evidence>
<reference evidence="2 3" key="1">
    <citation type="submission" date="2015-08" db="EMBL/GenBank/DDBJ databases">
        <authorList>
            <person name="Babu N.S."/>
            <person name="Beckwith C.J."/>
            <person name="Beseler K.G."/>
            <person name="Brison A."/>
            <person name="Carone J.V."/>
            <person name="Caskin T.P."/>
            <person name="Diamond M."/>
            <person name="Durham M.E."/>
            <person name="Foxe J.M."/>
            <person name="Go M."/>
            <person name="Henderson B.A."/>
            <person name="Jones I.B."/>
            <person name="McGettigan J.A."/>
            <person name="Micheletti S.J."/>
            <person name="Nasrallah M.E."/>
            <person name="Ortiz D."/>
            <person name="Piller C.R."/>
            <person name="Privatt S.R."/>
            <person name="Schneider S.L."/>
            <person name="Sharp S."/>
            <person name="Smith T.C."/>
            <person name="Stanton J.D."/>
            <person name="Ullery H.E."/>
            <person name="Wilson R.J."/>
            <person name="Serrano M.G."/>
            <person name="Buck G."/>
            <person name="Lee V."/>
            <person name="Wang Y."/>
            <person name="Carvalho R."/>
            <person name="Voegtly L."/>
            <person name="Shi R."/>
            <person name="Duckworth R."/>
            <person name="Johnson A."/>
            <person name="Loviza R."/>
            <person name="Walstead R."/>
            <person name="Shah Z."/>
            <person name="Kiflezghi M."/>
            <person name="Wade K."/>
            <person name="Ball S.L."/>
            <person name="Bradley K.W."/>
            <person name="Asai D.J."/>
            <person name="Bowman C.A."/>
            <person name="Russell D.A."/>
            <person name="Pope W.H."/>
            <person name="Jacobs-Sera D."/>
            <person name="Hendrix R.W."/>
            <person name="Hatfull G.F."/>
        </authorList>
    </citation>
    <scope>NUCLEOTIDE SEQUENCE [LARGE SCALE GENOMIC DNA]</scope>
    <source>
        <strain evidence="2 3">DSM 27648</strain>
    </source>
</reference>
<evidence type="ECO:0000313" key="3">
    <source>
        <dbReference type="Proteomes" id="UP000064967"/>
    </source>
</evidence>
<sequence>MGRRFHRLRPHPRASPRSVELQHEDVLPKSVQAVVRFEGLHRLHA</sequence>
<name>A0A0K1QE31_9BACT</name>
<dbReference type="AlphaFoldDB" id="A0A0K1QE31"/>